<sequence>MIAAPEIPAEFPYNQDTDTRFSSDTDFSEDLDGRSANSAKGKGQACLYFKIMMGFVRFLAVAHVCSPGFLHFFSGLPLQTMPKNT</sequence>
<protein>
    <submittedName>
        <fullName evidence="3">Uncharacterized protein</fullName>
    </submittedName>
</protein>
<dbReference type="Proteomes" id="UP000261620">
    <property type="component" value="Unplaced"/>
</dbReference>
<name>A0A3Q4B4A5_MOLML</name>
<proteinExistence type="predicted"/>
<evidence type="ECO:0000256" key="1">
    <source>
        <dbReference type="SAM" id="MobiDB-lite"/>
    </source>
</evidence>
<reference evidence="3" key="1">
    <citation type="submission" date="2025-08" db="UniProtKB">
        <authorList>
            <consortium name="Ensembl"/>
        </authorList>
    </citation>
    <scope>IDENTIFICATION</scope>
</reference>
<keyword evidence="2" id="KW-1133">Transmembrane helix</keyword>
<evidence type="ECO:0000313" key="3">
    <source>
        <dbReference type="Ensembl" id="ENSMMOP00000012335.1"/>
    </source>
</evidence>
<feature type="transmembrane region" description="Helical" evidence="2">
    <location>
        <begin position="47"/>
        <end position="73"/>
    </location>
</feature>
<keyword evidence="4" id="KW-1185">Reference proteome</keyword>
<feature type="region of interest" description="Disordered" evidence="1">
    <location>
        <begin position="1"/>
        <end position="27"/>
    </location>
</feature>
<reference evidence="3" key="2">
    <citation type="submission" date="2025-09" db="UniProtKB">
        <authorList>
            <consortium name="Ensembl"/>
        </authorList>
    </citation>
    <scope>IDENTIFICATION</scope>
</reference>
<dbReference type="AlphaFoldDB" id="A0A3Q4B4A5"/>
<dbReference type="Ensembl" id="ENSMMOT00000012539.1">
    <property type="protein sequence ID" value="ENSMMOP00000012335.1"/>
    <property type="gene ID" value="ENSMMOG00000009486.1"/>
</dbReference>
<keyword evidence="2" id="KW-0472">Membrane</keyword>
<keyword evidence="2" id="KW-0812">Transmembrane</keyword>
<evidence type="ECO:0000313" key="4">
    <source>
        <dbReference type="Proteomes" id="UP000261620"/>
    </source>
</evidence>
<accession>A0A3Q4B4A5</accession>
<dbReference type="STRING" id="94237.ENSMMOP00000012335"/>
<evidence type="ECO:0000256" key="2">
    <source>
        <dbReference type="SAM" id="Phobius"/>
    </source>
</evidence>
<organism evidence="3 4">
    <name type="scientific">Mola mola</name>
    <name type="common">Ocean sunfish</name>
    <name type="synonym">Tetraodon mola</name>
    <dbReference type="NCBI Taxonomy" id="94237"/>
    <lineage>
        <taxon>Eukaryota</taxon>
        <taxon>Metazoa</taxon>
        <taxon>Chordata</taxon>
        <taxon>Craniata</taxon>
        <taxon>Vertebrata</taxon>
        <taxon>Euteleostomi</taxon>
        <taxon>Actinopterygii</taxon>
        <taxon>Neopterygii</taxon>
        <taxon>Teleostei</taxon>
        <taxon>Neoteleostei</taxon>
        <taxon>Acanthomorphata</taxon>
        <taxon>Eupercaria</taxon>
        <taxon>Tetraodontiformes</taxon>
        <taxon>Molidae</taxon>
        <taxon>Mola</taxon>
    </lineage>
</organism>